<evidence type="ECO:0000256" key="1">
    <source>
        <dbReference type="SAM" id="MobiDB-lite"/>
    </source>
</evidence>
<dbReference type="Proteomes" id="UP001146019">
    <property type="component" value="Unassembled WGS sequence"/>
</dbReference>
<gene>
    <name evidence="2" type="ORF">OSH00_02075</name>
</gene>
<feature type="compositionally biased region" description="Polar residues" evidence="1">
    <location>
        <begin position="132"/>
        <end position="146"/>
    </location>
</feature>
<feature type="region of interest" description="Disordered" evidence="1">
    <location>
        <begin position="127"/>
        <end position="171"/>
    </location>
</feature>
<protein>
    <submittedName>
        <fullName evidence="2">DUF2752 domain-containing protein</fullName>
    </submittedName>
</protein>
<comment type="caution">
    <text evidence="2">The sequence shown here is derived from an EMBL/GenBank/DDBJ whole genome shotgun (WGS) entry which is preliminary data.</text>
</comment>
<evidence type="ECO:0000313" key="2">
    <source>
        <dbReference type="EMBL" id="MCX5466521.1"/>
    </source>
</evidence>
<name>A0A9X3IFV8_9GAMM</name>
<reference evidence="2" key="1">
    <citation type="submission" date="2022-11" db="EMBL/GenBank/DDBJ databases">
        <title>Biodiversity and phylogenetic relationships of bacteria.</title>
        <authorList>
            <person name="Machado R.A.R."/>
            <person name="Bhat A."/>
            <person name="Loulou A."/>
            <person name="Kallel S."/>
        </authorList>
    </citation>
    <scope>NUCLEOTIDE SEQUENCE</scope>
    <source>
        <strain evidence="2">A-IN1</strain>
    </source>
</reference>
<dbReference type="EMBL" id="JAPKMY010000001">
    <property type="protein sequence ID" value="MCX5466521.1"/>
    <property type="molecule type" value="Genomic_DNA"/>
</dbReference>
<organism evidence="2 3">
    <name type="scientific">Acinetobacter nematophilus</name>
    <dbReference type="NCBI Taxonomy" id="2994642"/>
    <lineage>
        <taxon>Bacteria</taxon>
        <taxon>Pseudomonadati</taxon>
        <taxon>Pseudomonadota</taxon>
        <taxon>Gammaproteobacteria</taxon>
        <taxon>Moraxellales</taxon>
        <taxon>Moraxellaceae</taxon>
        <taxon>Acinetobacter</taxon>
    </lineage>
</organism>
<dbReference type="AlphaFoldDB" id="A0A9X3IFV8"/>
<accession>A0A9X3IFV8</accession>
<evidence type="ECO:0000313" key="3">
    <source>
        <dbReference type="Proteomes" id="UP001146019"/>
    </source>
</evidence>
<keyword evidence="3" id="KW-1185">Reference proteome</keyword>
<dbReference type="RefSeq" id="WP_049044371.1">
    <property type="nucleotide sequence ID" value="NZ_JAPKMY010000001.1"/>
</dbReference>
<sequence length="231" mass="26147">MKTKCPACGATTSLDALLGHSEASKAFVASLNLTGALAKPLVMYLAMFRSENRDLTFDRTAKLLNEIAPDIVAKQIKRGHHTYPAPQSAWVWAINIMLERREQQKIDLPLKTHGYLYEVISSYKPENAPVQADQSGKSRSTPNLKTQAEIEADQREHERRKHEKPAISFADLMRQTQEEKKQIEMSSLKNIPQNQVFAFVDQNRLEGESHKQCFDRLKAAELAQEQSTQGK</sequence>
<proteinExistence type="predicted"/>